<organism evidence="2 3">
    <name type="scientific">Tanacetum coccineum</name>
    <dbReference type="NCBI Taxonomy" id="301880"/>
    <lineage>
        <taxon>Eukaryota</taxon>
        <taxon>Viridiplantae</taxon>
        <taxon>Streptophyta</taxon>
        <taxon>Embryophyta</taxon>
        <taxon>Tracheophyta</taxon>
        <taxon>Spermatophyta</taxon>
        <taxon>Magnoliopsida</taxon>
        <taxon>eudicotyledons</taxon>
        <taxon>Gunneridae</taxon>
        <taxon>Pentapetalae</taxon>
        <taxon>asterids</taxon>
        <taxon>campanulids</taxon>
        <taxon>Asterales</taxon>
        <taxon>Asteraceae</taxon>
        <taxon>Asteroideae</taxon>
        <taxon>Anthemideae</taxon>
        <taxon>Anthemidinae</taxon>
        <taxon>Tanacetum</taxon>
    </lineage>
</organism>
<evidence type="ECO:0000259" key="1">
    <source>
        <dbReference type="Pfam" id="PF07727"/>
    </source>
</evidence>
<dbReference type="InterPro" id="IPR043502">
    <property type="entry name" value="DNA/RNA_pol_sf"/>
</dbReference>
<dbReference type="PANTHER" id="PTHR11439:SF509">
    <property type="entry name" value="RNA-DIRECTED DNA POLYMERASE"/>
    <property type="match status" value="1"/>
</dbReference>
<feature type="domain" description="Reverse transcriptase Ty1/copia-type" evidence="1">
    <location>
        <begin position="13"/>
        <end position="254"/>
    </location>
</feature>
<name>A0ABQ5C2V2_9ASTR</name>
<reference evidence="2" key="1">
    <citation type="journal article" date="2022" name="Int. J. Mol. Sci.">
        <title>Draft Genome of Tanacetum Coccineum: Genomic Comparison of Closely Related Tanacetum-Family Plants.</title>
        <authorList>
            <person name="Yamashiro T."/>
            <person name="Shiraishi A."/>
            <person name="Nakayama K."/>
            <person name="Satake H."/>
        </authorList>
    </citation>
    <scope>NUCLEOTIDE SEQUENCE</scope>
</reference>
<accession>A0ABQ5C2V2</accession>
<gene>
    <name evidence="2" type="ORF">Tco_0891417</name>
</gene>
<dbReference type="CDD" id="cd09272">
    <property type="entry name" value="RNase_HI_RT_Ty1"/>
    <property type="match status" value="1"/>
</dbReference>
<dbReference type="InterPro" id="IPR013103">
    <property type="entry name" value="RVT_2"/>
</dbReference>
<comment type="caution">
    <text evidence="2">The sequence shown here is derived from an EMBL/GenBank/DDBJ whole genome shotgun (WGS) entry which is preliminary data.</text>
</comment>
<dbReference type="EMBL" id="BQNB010013892">
    <property type="protein sequence ID" value="GJT21480.1"/>
    <property type="molecule type" value="Genomic_DNA"/>
</dbReference>
<protein>
    <submittedName>
        <fullName evidence="2">Retrovirus-related pol polyprotein from transposon TNT 1-94</fullName>
    </submittedName>
</protein>
<dbReference type="Pfam" id="PF07727">
    <property type="entry name" value="RVT_2"/>
    <property type="match status" value="1"/>
</dbReference>
<proteinExistence type="predicted"/>
<dbReference type="SUPFAM" id="SSF56672">
    <property type="entry name" value="DNA/RNA polymerases"/>
    <property type="match status" value="1"/>
</dbReference>
<evidence type="ECO:0000313" key="2">
    <source>
        <dbReference type="EMBL" id="GJT21480.1"/>
    </source>
</evidence>
<keyword evidence="3" id="KW-1185">Reference proteome</keyword>
<dbReference type="PANTHER" id="PTHR11439">
    <property type="entry name" value="GAG-POL-RELATED RETROTRANSPOSON"/>
    <property type="match status" value="1"/>
</dbReference>
<dbReference type="Proteomes" id="UP001151760">
    <property type="component" value="Unassembled WGS sequence"/>
</dbReference>
<sequence length="394" mass="45267">MQEELNEFECLEVRELVPQPDKVMVITLKWIYKVKLDELGGILKNKARLVARGYRQEVGIDFEESFASVARLDTIRIFLAFVAYMNKVIYQMDVKTTFLNGNLREEVYVSQPDGFVDQDNPNHMYKLKKALYGLKQAPRAWYDMFSSFLISQDFSKGSVDPTLFIRKEGNELLLVQVYVDDIIFAASTPEICDLFAKIMCSKFKMSMMGKISFFLRLQIFENPRGIFINQLKYALKSLKKFDFISCDLVDTPMVEKSKLDEDKVGKAIDPSDYCGMIDTLLYLTASRPDLQFAICMYARYQGRPTEKHLHAVKRIFRYLRGTINRGLWYPKDSSIALTAFADADNAGCQDTRRSTSGSMQFLRDRLVSWSSKRQKSIVISSTEAEYIAMSGCCA</sequence>
<reference evidence="2" key="2">
    <citation type="submission" date="2022-01" db="EMBL/GenBank/DDBJ databases">
        <authorList>
            <person name="Yamashiro T."/>
            <person name="Shiraishi A."/>
            <person name="Satake H."/>
            <person name="Nakayama K."/>
        </authorList>
    </citation>
    <scope>NUCLEOTIDE SEQUENCE</scope>
</reference>
<evidence type="ECO:0000313" key="3">
    <source>
        <dbReference type="Proteomes" id="UP001151760"/>
    </source>
</evidence>